<feature type="domain" description="Ion transport" evidence="6">
    <location>
        <begin position="290"/>
        <end position="531"/>
    </location>
</feature>
<dbReference type="SUPFAM" id="SSF81324">
    <property type="entry name" value="Voltage-gated potassium channels"/>
    <property type="match status" value="1"/>
</dbReference>
<dbReference type="AlphaFoldDB" id="A0A7S1AZ54"/>
<evidence type="ECO:0000256" key="5">
    <source>
        <dbReference type="SAM" id="Phobius"/>
    </source>
</evidence>
<evidence type="ECO:0000313" key="7">
    <source>
        <dbReference type="EMBL" id="CAD8869924.1"/>
    </source>
</evidence>
<proteinExistence type="predicted"/>
<evidence type="ECO:0000259" key="6">
    <source>
        <dbReference type="Pfam" id="PF00520"/>
    </source>
</evidence>
<evidence type="ECO:0000256" key="1">
    <source>
        <dbReference type="ARBA" id="ARBA00004141"/>
    </source>
</evidence>
<sequence length="686" mass="76605">MAAVLPREEIDVGIFQEVQGTLRLLQSQSLQTLRHQEHLLDLMHEVKSGITQTRPAGHDNPGGWLSIFRQHGTPDALAAVDTEEVTLGDLMQESVGINLRDVDGSSWGDIFDNVPSPTSCQVSPSPLQGESRLLEGVWKKFGEQVFELGAFDGSPPQKPLSPEEFREVTFQASHSSWALDLDVLRNSQPHDPSYDHQKCLTLSEATSVESAIKPCDRRVSRESKRTSLTKLAEETAVEALNIRFVDADYGGAFGSISAKAYLNRYSDLSETEDHYKKRGIAQAIARHEGFQAISLFVIVLNGLYIGVEVDANEAERMYDSNLLFIVAENFFCLWYVLEVLIRGMAFRSIWDCFRDSAFRFDFALVVLMVGETWIFDPCLYFVVKDDFSSNFPTPLLRLFRLVRLGRVARLIQAMPELVTMMKGIFMASRAVTSSLVLVCALTYVFGIIMHMLVSDVAEVREDYFGTLPLCMWTLLVYGVLQDEIGQVLNALLDVGTLGSSVAVGVFLFFTLLSAVTVLNMLIGVLCEVVHEVRTGEKEEHFLNVMQKTILVELYKRDTGSGFISQSELLSVLSDPDLKEVLKQLNVDVAYIVELQYLFNHRPSDEKCIDVASVVELLLLFRGDQPATVRSMVIGQAYTRWALAQELSEHQQTLGRNVEALCAAILGPSSSWSMARRGENRSAPKVT</sequence>
<dbReference type="Pfam" id="PF00520">
    <property type="entry name" value="Ion_trans"/>
    <property type="match status" value="1"/>
</dbReference>
<dbReference type="InterPro" id="IPR027359">
    <property type="entry name" value="Volt_channel_dom_sf"/>
</dbReference>
<evidence type="ECO:0000256" key="4">
    <source>
        <dbReference type="ARBA" id="ARBA00023136"/>
    </source>
</evidence>
<keyword evidence="3 5" id="KW-1133">Transmembrane helix</keyword>
<dbReference type="EMBL" id="HBFQ01062506">
    <property type="protein sequence ID" value="CAD8869924.1"/>
    <property type="molecule type" value="Transcribed_RNA"/>
</dbReference>
<dbReference type="GO" id="GO:0016020">
    <property type="term" value="C:membrane"/>
    <property type="evidence" value="ECO:0007669"/>
    <property type="project" value="UniProtKB-SubCell"/>
</dbReference>
<comment type="subcellular location">
    <subcellularLocation>
        <location evidence="1">Membrane</location>
        <topology evidence="1">Multi-pass membrane protein</topology>
    </subcellularLocation>
</comment>
<keyword evidence="4 5" id="KW-0472">Membrane</keyword>
<feature type="transmembrane region" description="Helical" evidence="5">
    <location>
        <begin position="322"/>
        <end position="341"/>
    </location>
</feature>
<keyword evidence="2 5" id="KW-0812">Transmembrane</keyword>
<dbReference type="Gene3D" id="1.10.287.70">
    <property type="match status" value="1"/>
</dbReference>
<feature type="transmembrane region" description="Helical" evidence="5">
    <location>
        <begin position="362"/>
        <end position="383"/>
    </location>
</feature>
<accession>A0A7S1AZ54</accession>
<feature type="transmembrane region" description="Helical" evidence="5">
    <location>
        <begin position="430"/>
        <end position="451"/>
    </location>
</feature>
<evidence type="ECO:0000256" key="3">
    <source>
        <dbReference type="ARBA" id="ARBA00022989"/>
    </source>
</evidence>
<gene>
    <name evidence="7" type="ORF">NSCI0253_LOCUS44280</name>
</gene>
<protein>
    <recommendedName>
        <fullName evidence="6">Ion transport domain-containing protein</fullName>
    </recommendedName>
</protein>
<organism evidence="7">
    <name type="scientific">Noctiluca scintillans</name>
    <name type="common">Sea sparkle</name>
    <name type="synonym">Red tide dinoflagellate</name>
    <dbReference type="NCBI Taxonomy" id="2966"/>
    <lineage>
        <taxon>Eukaryota</taxon>
        <taxon>Sar</taxon>
        <taxon>Alveolata</taxon>
        <taxon>Dinophyceae</taxon>
        <taxon>Noctilucales</taxon>
        <taxon>Noctilucaceae</taxon>
        <taxon>Noctiluca</taxon>
    </lineage>
</organism>
<evidence type="ECO:0000256" key="2">
    <source>
        <dbReference type="ARBA" id="ARBA00022692"/>
    </source>
</evidence>
<dbReference type="Gene3D" id="1.20.120.350">
    <property type="entry name" value="Voltage-gated potassium channels. Chain C"/>
    <property type="match status" value="1"/>
</dbReference>
<feature type="transmembrane region" description="Helical" evidence="5">
    <location>
        <begin position="500"/>
        <end position="525"/>
    </location>
</feature>
<dbReference type="InterPro" id="IPR005821">
    <property type="entry name" value="Ion_trans_dom"/>
</dbReference>
<feature type="transmembrane region" description="Helical" evidence="5">
    <location>
        <begin position="289"/>
        <end position="307"/>
    </location>
</feature>
<dbReference type="GO" id="GO:0005216">
    <property type="term" value="F:monoatomic ion channel activity"/>
    <property type="evidence" value="ECO:0007669"/>
    <property type="project" value="InterPro"/>
</dbReference>
<feature type="transmembrane region" description="Helical" evidence="5">
    <location>
        <begin position="463"/>
        <end position="480"/>
    </location>
</feature>
<reference evidence="7" key="1">
    <citation type="submission" date="2021-01" db="EMBL/GenBank/DDBJ databases">
        <authorList>
            <person name="Corre E."/>
            <person name="Pelletier E."/>
            <person name="Niang G."/>
            <person name="Scheremetjew M."/>
            <person name="Finn R."/>
            <person name="Kale V."/>
            <person name="Holt S."/>
            <person name="Cochrane G."/>
            <person name="Meng A."/>
            <person name="Brown T."/>
            <person name="Cohen L."/>
        </authorList>
    </citation>
    <scope>NUCLEOTIDE SEQUENCE</scope>
</reference>
<name>A0A7S1AZ54_NOCSC</name>